<dbReference type="EMBL" id="JAYFUL010000011">
    <property type="protein sequence ID" value="MEA5257947.1"/>
    <property type="molecule type" value="Genomic_DNA"/>
</dbReference>
<comment type="caution">
    <text evidence="1">The sequence shown here is derived from an EMBL/GenBank/DDBJ whole genome shotgun (WGS) entry which is preliminary data.</text>
</comment>
<dbReference type="Proteomes" id="UP001304671">
    <property type="component" value="Unassembled WGS sequence"/>
</dbReference>
<sequence length="64" mass="6900">MKKKQITFERKLSLDKSIISKLDATQMDALVGGSVNTATCVDAVAEELEAQSCKACSCNSPTKY</sequence>
<dbReference type="RefSeq" id="WP_323248679.1">
    <property type="nucleotide sequence ID" value="NZ_JAYFUL010000011.1"/>
</dbReference>
<proteinExistence type="predicted"/>
<organism evidence="1 2">
    <name type="scientific">Arcicella aquatica</name>
    <dbReference type="NCBI Taxonomy" id="217141"/>
    <lineage>
        <taxon>Bacteria</taxon>
        <taxon>Pseudomonadati</taxon>
        <taxon>Bacteroidota</taxon>
        <taxon>Cytophagia</taxon>
        <taxon>Cytophagales</taxon>
        <taxon>Flectobacillaceae</taxon>
        <taxon>Arcicella</taxon>
    </lineage>
</organism>
<dbReference type="InterPro" id="IPR058238">
    <property type="entry name" value="Lant_leader_dom"/>
</dbReference>
<protein>
    <submittedName>
        <fullName evidence="1">Class I lanthipeptide</fullName>
    </submittedName>
</protein>
<dbReference type="NCBIfam" id="NF038153">
    <property type="entry name" value="lant_leader_L1a"/>
    <property type="match status" value="1"/>
</dbReference>
<evidence type="ECO:0000313" key="2">
    <source>
        <dbReference type="Proteomes" id="UP001304671"/>
    </source>
</evidence>
<name>A0ABU5QLK9_9BACT</name>
<accession>A0ABU5QLK9</accession>
<reference evidence="1 2" key="1">
    <citation type="submission" date="2023-12" db="EMBL/GenBank/DDBJ databases">
        <title>Novel species of the genus Arcicella isolated from rivers.</title>
        <authorList>
            <person name="Lu H."/>
        </authorList>
    </citation>
    <scope>NUCLEOTIDE SEQUENCE [LARGE SCALE GENOMIC DNA]</scope>
    <source>
        <strain evidence="1 2">LMG 21963</strain>
    </source>
</reference>
<gene>
    <name evidence="1" type="ORF">VB264_09125</name>
</gene>
<evidence type="ECO:0000313" key="1">
    <source>
        <dbReference type="EMBL" id="MEA5257947.1"/>
    </source>
</evidence>
<keyword evidence="2" id="KW-1185">Reference proteome</keyword>